<organism evidence="2 3">
    <name type="scientific">Trichodelitschia bisporula</name>
    <dbReference type="NCBI Taxonomy" id="703511"/>
    <lineage>
        <taxon>Eukaryota</taxon>
        <taxon>Fungi</taxon>
        <taxon>Dikarya</taxon>
        <taxon>Ascomycota</taxon>
        <taxon>Pezizomycotina</taxon>
        <taxon>Dothideomycetes</taxon>
        <taxon>Dothideomycetes incertae sedis</taxon>
        <taxon>Phaeotrichales</taxon>
        <taxon>Phaeotrichaceae</taxon>
        <taxon>Trichodelitschia</taxon>
    </lineage>
</organism>
<name>A0A6G1HMM6_9PEZI</name>
<evidence type="ECO:0000256" key="1">
    <source>
        <dbReference type="SAM" id="MobiDB-lite"/>
    </source>
</evidence>
<evidence type="ECO:0000313" key="2">
    <source>
        <dbReference type="EMBL" id="KAF2397099.1"/>
    </source>
</evidence>
<dbReference type="Proteomes" id="UP000799640">
    <property type="component" value="Unassembled WGS sequence"/>
</dbReference>
<keyword evidence="3" id="KW-1185">Reference proteome</keyword>
<sequence>MQHSIPNPPRPPSRLILPPALKIPSPQPSSGQPPQPGQLASWLRGAHRQLG</sequence>
<dbReference type="AlphaFoldDB" id="A0A6G1HMM6"/>
<reference evidence="2" key="1">
    <citation type="journal article" date="2020" name="Stud. Mycol.">
        <title>101 Dothideomycetes genomes: a test case for predicting lifestyles and emergence of pathogens.</title>
        <authorList>
            <person name="Haridas S."/>
            <person name="Albert R."/>
            <person name="Binder M."/>
            <person name="Bloem J."/>
            <person name="Labutti K."/>
            <person name="Salamov A."/>
            <person name="Andreopoulos B."/>
            <person name="Baker S."/>
            <person name="Barry K."/>
            <person name="Bills G."/>
            <person name="Bluhm B."/>
            <person name="Cannon C."/>
            <person name="Castanera R."/>
            <person name="Culley D."/>
            <person name="Daum C."/>
            <person name="Ezra D."/>
            <person name="Gonzalez J."/>
            <person name="Henrissat B."/>
            <person name="Kuo A."/>
            <person name="Liang C."/>
            <person name="Lipzen A."/>
            <person name="Lutzoni F."/>
            <person name="Magnuson J."/>
            <person name="Mondo S."/>
            <person name="Nolan M."/>
            <person name="Ohm R."/>
            <person name="Pangilinan J."/>
            <person name="Park H.-J."/>
            <person name="Ramirez L."/>
            <person name="Alfaro M."/>
            <person name="Sun H."/>
            <person name="Tritt A."/>
            <person name="Yoshinaga Y."/>
            <person name="Zwiers L.-H."/>
            <person name="Turgeon B."/>
            <person name="Goodwin S."/>
            <person name="Spatafora J."/>
            <person name="Crous P."/>
            <person name="Grigoriev I."/>
        </authorList>
    </citation>
    <scope>NUCLEOTIDE SEQUENCE</scope>
    <source>
        <strain evidence="2">CBS 262.69</strain>
    </source>
</reference>
<protein>
    <submittedName>
        <fullName evidence="2">Uncharacterized protein</fullName>
    </submittedName>
</protein>
<feature type="compositionally biased region" description="Pro residues" evidence="1">
    <location>
        <begin position="1"/>
        <end position="12"/>
    </location>
</feature>
<evidence type="ECO:0000313" key="3">
    <source>
        <dbReference type="Proteomes" id="UP000799640"/>
    </source>
</evidence>
<feature type="compositionally biased region" description="Pro residues" evidence="1">
    <location>
        <begin position="25"/>
        <end position="36"/>
    </location>
</feature>
<gene>
    <name evidence="2" type="ORF">EJ06DRAFT_533292</name>
</gene>
<proteinExistence type="predicted"/>
<accession>A0A6G1HMM6</accession>
<dbReference type="EMBL" id="ML996704">
    <property type="protein sequence ID" value="KAF2397099.1"/>
    <property type="molecule type" value="Genomic_DNA"/>
</dbReference>
<feature type="region of interest" description="Disordered" evidence="1">
    <location>
        <begin position="1"/>
        <end position="51"/>
    </location>
</feature>